<gene>
    <name evidence="1" type="ORF">GCM10023176_33580</name>
</gene>
<dbReference type="RefSeq" id="WP_346120579.1">
    <property type="nucleotide sequence ID" value="NZ_BAABGU010000017.1"/>
</dbReference>
<dbReference type="Proteomes" id="UP001500307">
    <property type="component" value="Unassembled WGS sequence"/>
</dbReference>
<protein>
    <recommendedName>
        <fullName evidence="3">Nucleotidyltransferase AbiEii toxin of type IV toxin-antitoxin system</fullName>
    </recommendedName>
</protein>
<evidence type="ECO:0000313" key="1">
    <source>
        <dbReference type="EMBL" id="GAA4571893.1"/>
    </source>
</evidence>
<comment type="caution">
    <text evidence="1">The sequence shown here is derived from an EMBL/GenBank/DDBJ whole genome shotgun (WGS) entry which is preliminary data.</text>
</comment>
<dbReference type="EMBL" id="BAABGU010000017">
    <property type="protein sequence ID" value="GAA4571893.1"/>
    <property type="molecule type" value="Genomic_DNA"/>
</dbReference>
<name>A0ABP8SNT0_9ACTN</name>
<dbReference type="Pfam" id="PF08843">
    <property type="entry name" value="AbiEii"/>
    <property type="match status" value="1"/>
</dbReference>
<sequence length="312" mass="34162">MTGPVDGAHRAVLDHLLGLVAESRCADTLVLRGSLTMPAWVGEQARPPGDIDWVVRPLAFVPRDDRDPYPYLPRLDPVQHWPEAAHGAARNEIWTFEEFETGGQHPRLPPEGLGWLSAVEEVDRPHDELLELVARQPYADSGIRLDAEAADRDATWGYTEYGDSYGGAGVRLHIPWHAPDGSAGSVQLDFAYDERLPEPPVLTAVPRRDGRPPAALWTASRELSLAWKLQWLCTDQVEKGVSAAKDLYDAVLLAELDGIRVSRHLRRLVLGTAVLSPDAVRSWAIDGPVPSGADAGPWLVRLAGAVQVLFDA</sequence>
<keyword evidence="2" id="KW-1185">Reference proteome</keyword>
<accession>A0ABP8SNT0</accession>
<evidence type="ECO:0000313" key="2">
    <source>
        <dbReference type="Proteomes" id="UP001500307"/>
    </source>
</evidence>
<proteinExistence type="predicted"/>
<reference evidence="2" key="1">
    <citation type="journal article" date="2019" name="Int. J. Syst. Evol. Microbiol.">
        <title>The Global Catalogue of Microorganisms (GCM) 10K type strain sequencing project: providing services to taxonomists for standard genome sequencing and annotation.</title>
        <authorList>
            <consortium name="The Broad Institute Genomics Platform"/>
            <consortium name="The Broad Institute Genome Sequencing Center for Infectious Disease"/>
            <person name="Wu L."/>
            <person name="Ma J."/>
        </authorList>
    </citation>
    <scope>NUCLEOTIDE SEQUENCE [LARGE SCALE GENOMIC DNA]</scope>
    <source>
        <strain evidence="2">JCM 3175</strain>
    </source>
</reference>
<organism evidence="1 2">
    <name type="scientific">Micromonospora coerulea</name>
    <dbReference type="NCBI Taxonomy" id="47856"/>
    <lineage>
        <taxon>Bacteria</taxon>
        <taxon>Bacillati</taxon>
        <taxon>Actinomycetota</taxon>
        <taxon>Actinomycetes</taxon>
        <taxon>Micromonosporales</taxon>
        <taxon>Micromonosporaceae</taxon>
        <taxon>Micromonospora</taxon>
    </lineage>
</organism>
<dbReference type="InterPro" id="IPR014942">
    <property type="entry name" value="AbiEii"/>
</dbReference>
<evidence type="ECO:0008006" key="3">
    <source>
        <dbReference type="Google" id="ProtNLM"/>
    </source>
</evidence>